<accession>A0A9X2WFK1</accession>
<dbReference type="Proteomes" id="UP001147830">
    <property type="component" value="Unassembled WGS sequence"/>
</dbReference>
<name>A0A9X2WFK1_9GAMM</name>
<feature type="chain" id="PRO_5040883707" evidence="1">
    <location>
        <begin position="26"/>
        <end position="158"/>
    </location>
</feature>
<dbReference type="AlphaFoldDB" id="A0A9X2WFK1"/>
<evidence type="ECO:0000256" key="1">
    <source>
        <dbReference type="SAM" id="SignalP"/>
    </source>
</evidence>
<dbReference type="Pfam" id="PF14467">
    <property type="entry name" value="DUF4426"/>
    <property type="match status" value="1"/>
</dbReference>
<comment type="caution">
    <text evidence="3">The sequence shown here is derived from an EMBL/GenBank/DDBJ whole genome shotgun (WGS) entry which is preliminary data.</text>
</comment>
<sequence>MKALTQVFTACLFTLCAAFSPMLLAADRGEQKQVFGDYEVHYIGLNSSFLPPEAAEAYGITRSRALGYISVSILHNEDGSDMPVMPVAVSGNVTGKIRNLVGQSRELEFQEIKETNAVYYITTFRFDDEDMYNIDLKATPEGQSRTFDVKFSQRFYEE</sequence>
<feature type="signal peptide" evidence="1">
    <location>
        <begin position="1"/>
        <end position="25"/>
    </location>
</feature>
<reference evidence="3" key="1">
    <citation type="journal article" date="2022" name="Front. Microbiol.">
        <title>Genome-based taxonomic rearrangement of Oceanobacter-related bacteria including the description of Thalassolituus hydrocarbonoclasticus sp. nov. and Thalassolituus pacificus sp. nov. and emended description of the genus Thalassolituus.</title>
        <authorList>
            <person name="Dong C."/>
            <person name="Wei L."/>
            <person name="Wang J."/>
            <person name="Lai Q."/>
            <person name="Huang Z."/>
            <person name="Shao Z."/>
        </authorList>
    </citation>
    <scope>NUCLEOTIDE SEQUENCE</scope>
    <source>
        <strain evidence="3">59MF3M-4</strain>
    </source>
</reference>
<protein>
    <submittedName>
        <fullName evidence="3">DUF4426 domain-containing protein</fullName>
    </submittedName>
</protein>
<feature type="domain" description="DUF4426" evidence="2">
    <location>
        <begin position="32"/>
        <end position="157"/>
    </location>
</feature>
<gene>
    <name evidence="3" type="ORF">NYR02_10235</name>
</gene>
<dbReference type="RefSeq" id="WP_260976260.1">
    <property type="nucleotide sequence ID" value="NZ_JAOANI010000015.1"/>
</dbReference>
<dbReference type="Gene3D" id="2.60.40.3340">
    <property type="entry name" value="Domain of unknown function DUF4426"/>
    <property type="match status" value="1"/>
</dbReference>
<keyword evidence="1" id="KW-0732">Signal</keyword>
<organism evidence="3 4">
    <name type="scientific">Thalassolituus pacificus</name>
    <dbReference type="NCBI Taxonomy" id="2975440"/>
    <lineage>
        <taxon>Bacteria</taxon>
        <taxon>Pseudomonadati</taxon>
        <taxon>Pseudomonadota</taxon>
        <taxon>Gammaproteobacteria</taxon>
        <taxon>Oceanospirillales</taxon>
        <taxon>Oceanospirillaceae</taxon>
        <taxon>Thalassolituus</taxon>
    </lineage>
</organism>
<dbReference type="InterPro" id="IPR025218">
    <property type="entry name" value="DUF4426"/>
</dbReference>
<keyword evidence="4" id="KW-1185">Reference proteome</keyword>
<dbReference type="EMBL" id="JAOANI010000015">
    <property type="protein sequence ID" value="MCT7359400.1"/>
    <property type="molecule type" value="Genomic_DNA"/>
</dbReference>
<evidence type="ECO:0000259" key="2">
    <source>
        <dbReference type="Pfam" id="PF14467"/>
    </source>
</evidence>
<reference evidence="3" key="2">
    <citation type="submission" date="2022-08" db="EMBL/GenBank/DDBJ databases">
        <authorList>
            <person name="Dong C."/>
        </authorList>
    </citation>
    <scope>NUCLEOTIDE SEQUENCE</scope>
    <source>
        <strain evidence="3">59MF3M-4</strain>
    </source>
</reference>
<evidence type="ECO:0000313" key="3">
    <source>
        <dbReference type="EMBL" id="MCT7359400.1"/>
    </source>
</evidence>
<proteinExistence type="predicted"/>
<evidence type="ECO:0000313" key="4">
    <source>
        <dbReference type="Proteomes" id="UP001147830"/>
    </source>
</evidence>